<evidence type="ECO:0000256" key="1">
    <source>
        <dbReference type="ARBA" id="ARBA00004141"/>
    </source>
</evidence>
<evidence type="ECO:0000256" key="8">
    <source>
        <dbReference type="ARBA" id="ARBA00023136"/>
    </source>
</evidence>
<dbReference type="AlphaFoldDB" id="A0A1J0A945"/>
<dbReference type="InterPro" id="IPR025993">
    <property type="entry name" value="Ceramide_glucosylTrfase"/>
</dbReference>
<keyword evidence="4 10" id="KW-0328">Glycosyltransferase</keyword>
<dbReference type="GO" id="GO:0016020">
    <property type="term" value="C:membrane"/>
    <property type="evidence" value="ECO:0007669"/>
    <property type="project" value="UniProtKB-SubCell"/>
</dbReference>
<protein>
    <submittedName>
        <fullName evidence="10">Family 2 glycosyl transferase</fullName>
        <ecNumber evidence="10">2.4.1.80</ecNumber>
    </submittedName>
</protein>
<keyword evidence="6 9" id="KW-0812">Transmembrane</keyword>
<feature type="transmembrane region" description="Helical" evidence="9">
    <location>
        <begin position="292"/>
        <end position="318"/>
    </location>
</feature>
<evidence type="ECO:0000256" key="3">
    <source>
        <dbReference type="ARBA" id="ARBA00004991"/>
    </source>
</evidence>
<dbReference type="GO" id="GO:0008120">
    <property type="term" value="F:ceramide glucosyltransferase activity"/>
    <property type="evidence" value="ECO:0007669"/>
    <property type="project" value="UniProtKB-EC"/>
</dbReference>
<dbReference type="Gene3D" id="3.90.550.10">
    <property type="entry name" value="Spore Coat Polysaccharide Biosynthesis Protein SpsA, Chain A"/>
    <property type="match status" value="1"/>
</dbReference>
<dbReference type="PANTHER" id="PTHR12726:SF0">
    <property type="entry name" value="CERAMIDE GLUCOSYLTRANSFERASE"/>
    <property type="match status" value="1"/>
</dbReference>
<feature type="transmembrane region" description="Helical" evidence="9">
    <location>
        <begin position="6"/>
        <end position="28"/>
    </location>
</feature>
<sequence>MALLVIQFLLVVLVICSAIFYVINGLVVGQFAQESKQNYPTPDPQSVSLLIPVRGLDEDAANNWHSFCQQNHPQYEVIFGVMEPNDPAICTIQKLLKKYDHVRLIYCLEIHGINYQVSNLMHLLRASRYETIIFADSDIRVTPDYLSTVTAPLDNPEIGMVTCGYMDHHPRFLGAAMASLNRCVEFLPAFLLGRALDGGLKFALGPTIATRRQVVRAWGGLEQVVNRIGSDFHMGRLAHNAGFRVELSAYILDNCCGQESVPQVVQRELRWARTIRINRGIQYYGLGATFGLIYGVLLVLATGFAPWAVVLVLAMYAIRLGQAWAAIHTFDCPGLYRWWWALPLRDVVSFGVWLAGAWGQRVYWRGRWLVIQPGGTLQES</sequence>
<keyword evidence="5 10" id="KW-0808">Transferase</keyword>
<evidence type="ECO:0000313" key="10">
    <source>
        <dbReference type="EMBL" id="APB32458.1"/>
    </source>
</evidence>
<dbReference type="InterPro" id="IPR029044">
    <property type="entry name" value="Nucleotide-diphossugar_trans"/>
</dbReference>
<dbReference type="Pfam" id="PF13506">
    <property type="entry name" value="Glyco_transf_21"/>
    <property type="match status" value="1"/>
</dbReference>
<dbReference type="Proteomes" id="UP000180235">
    <property type="component" value="Chromosome"/>
</dbReference>
<gene>
    <name evidence="10" type="ORF">GlitD10_0157</name>
</gene>
<dbReference type="EC" id="2.4.1.80" evidence="10"/>
<dbReference type="GO" id="GO:0006679">
    <property type="term" value="P:glucosylceramide biosynthetic process"/>
    <property type="evidence" value="ECO:0007669"/>
    <property type="project" value="TreeGrafter"/>
</dbReference>
<dbReference type="OrthoDB" id="9814255at2"/>
<dbReference type="KEGG" id="glt:GlitD10_0157"/>
<evidence type="ECO:0000256" key="5">
    <source>
        <dbReference type="ARBA" id="ARBA00022679"/>
    </source>
</evidence>
<accession>A0A1J0A945</accession>
<evidence type="ECO:0000313" key="11">
    <source>
        <dbReference type="Proteomes" id="UP000180235"/>
    </source>
</evidence>
<evidence type="ECO:0000256" key="2">
    <source>
        <dbReference type="ARBA" id="ARBA00004760"/>
    </source>
</evidence>
<comment type="pathway">
    <text evidence="3">Sphingolipid metabolism.</text>
</comment>
<dbReference type="SUPFAM" id="SSF53448">
    <property type="entry name" value="Nucleotide-diphospho-sugar transferases"/>
    <property type="match status" value="1"/>
</dbReference>
<evidence type="ECO:0000256" key="6">
    <source>
        <dbReference type="ARBA" id="ARBA00022692"/>
    </source>
</evidence>
<proteinExistence type="predicted"/>
<keyword evidence="8 9" id="KW-0472">Membrane</keyword>
<evidence type="ECO:0000256" key="9">
    <source>
        <dbReference type="SAM" id="Phobius"/>
    </source>
</evidence>
<evidence type="ECO:0000256" key="7">
    <source>
        <dbReference type="ARBA" id="ARBA00022989"/>
    </source>
</evidence>
<comment type="pathway">
    <text evidence="2">Lipid metabolism; sphingolipid metabolism.</text>
</comment>
<dbReference type="STRING" id="1188229.GlitD10_0157"/>
<organism evidence="10 11">
    <name type="scientific">Gloeomargarita lithophora Alchichica-D10</name>
    <dbReference type="NCBI Taxonomy" id="1188229"/>
    <lineage>
        <taxon>Bacteria</taxon>
        <taxon>Bacillati</taxon>
        <taxon>Cyanobacteriota</taxon>
        <taxon>Cyanophyceae</taxon>
        <taxon>Gloeomargaritales</taxon>
        <taxon>Gloeomargaritaceae</taxon>
        <taxon>Gloeomargarita</taxon>
    </lineage>
</organism>
<keyword evidence="11" id="KW-1185">Reference proteome</keyword>
<comment type="subcellular location">
    <subcellularLocation>
        <location evidence="1">Membrane</location>
        <topology evidence="1">Multi-pass membrane protein</topology>
    </subcellularLocation>
</comment>
<keyword evidence="7 9" id="KW-1133">Transmembrane helix</keyword>
<name>A0A1J0A945_9CYAN</name>
<dbReference type="RefSeq" id="WP_071453191.1">
    <property type="nucleotide sequence ID" value="NZ_CP017675.1"/>
</dbReference>
<reference evidence="10 11" key="1">
    <citation type="submission" date="2016-10" db="EMBL/GenBank/DDBJ databases">
        <title>Description of Gloeomargarita lithophora gen. nov., sp. nov., a thylakoid-bearing basal-branching cyanobacterium with intracellular carbonates, and proposal for Gloeomargaritales ord. nov.</title>
        <authorList>
            <person name="Moreira D."/>
            <person name="Tavera R."/>
            <person name="Benzerara K."/>
            <person name="Skouri-Panet F."/>
            <person name="Couradeau E."/>
            <person name="Gerard E."/>
            <person name="Loussert C."/>
            <person name="Novelo E."/>
            <person name="Zivanovic Y."/>
            <person name="Lopez-Garcia P."/>
        </authorList>
    </citation>
    <scope>NUCLEOTIDE SEQUENCE [LARGE SCALE GENOMIC DNA]</scope>
    <source>
        <strain evidence="10 11">D10</strain>
    </source>
</reference>
<dbReference type="PANTHER" id="PTHR12726">
    <property type="entry name" value="CERAMIDE GLUCOSYLTRANSFERASE"/>
    <property type="match status" value="1"/>
</dbReference>
<dbReference type="EMBL" id="CP017675">
    <property type="protein sequence ID" value="APB32458.1"/>
    <property type="molecule type" value="Genomic_DNA"/>
</dbReference>
<evidence type="ECO:0000256" key="4">
    <source>
        <dbReference type="ARBA" id="ARBA00022676"/>
    </source>
</evidence>